<name>Q1V2B4_PELU1</name>
<sequence>MKKKILIFLFVIICFHAQSIETKIIHNIQDEIITNIDIKNEFKYLVALNNSLKELDQEKILNISNESIIREKIKKIEISKNFKEIKLNEDYSELLLKNIYSRLNLKSINEFEIYLKDYDLKISDIEKKITIDALWNELIIKKYSSKVVINEAVLKEELLKNNKIESKEYQLSEIIFEVKNKEEIEKKYKEVVKSINEIGFENSAATYSFSDSAKIGGDIGWINENSLNNNIRKNISSLKVGEFTKPIILSNGILILKLINIKSSETTIDIENELKKAINYERNRQLNQYSKIYYNKIKKNLDFNG</sequence>
<evidence type="ECO:0000256" key="5">
    <source>
        <dbReference type="ARBA" id="ARBA00022729"/>
    </source>
</evidence>
<dbReference type="PROSITE" id="PS50198">
    <property type="entry name" value="PPIC_PPIASE_2"/>
    <property type="match status" value="1"/>
</dbReference>
<dbReference type="InterPro" id="IPR046357">
    <property type="entry name" value="PPIase_dom_sf"/>
</dbReference>
<evidence type="ECO:0000256" key="9">
    <source>
        <dbReference type="ARBA" id="ARBA00031484"/>
    </source>
</evidence>
<dbReference type="InterPro" id="IPR050245">
    <property type="entry name" value="PrsA_foldase"/>
</dbReference>
<dbReference type="HOGENOM" id="CLU_899217_0_0_5"/>
<evidence type="ECO:0000256" key="7">
    <source>
        <dbReference type="ARBA" id="ARBA00023235"/>
    </source>
</evidence>
<dbReference type="PANTHER" id="PTHR47245:SF1">
    <property type="entry name" value="FOLDASE PROTEIN PRSA"/>
    <property type="match status" value="1"/>
</dbReference>
<comment type="catalytic activity">
    <reaction evidence="1">
        <text>[protein]-peptidylproline (omega=180) = [protein]-peptidylproline (omega=0)</text>
        <dbReference type="Rhea" id="RHEA:16237"/>
        <dbReference type="Rhea" id="RHEA-COMP:10747"/>
        <dbReference type="Rhea" id="RHEA-COMP:10748"/>
        <dbReference type="ChEBI" id="CHEBI:83833"/>
        <dbReference type="ChEBI" id="CHEBI:83834"/>
        <dbReference type="EC" id="5.2.1.8"/>
    </reaction>
</comment>
<evidence type="ECO:0000256" key="6">
    <source>
        <dbReference type="ARBA" id="ARBA00023110"/>
    </source>
</evidence>
<protein>
    <recommendedName>
        <fullName evidence="4">Parvulin-like PPIase</fullName>
        <ecNumber evidence="3">5.2.1.8</ecNumber>
    </recommendedName>
    <alternativeName>
        <fullName evidence="8">Peptidyl-prolyl cis-trans isomerase plp</fullName>
    </alternativeName>
    <alternativeName>
        <fullName evidence="9">Rotamase plp</fullName>
    </alternativeName>
</protein>
<evidence type="ECO:0000256" key="4">
    <source>
        <dbReference type="ARBA" id="ARBA00018370"/>
    </source>
</evidence>
<comment type="caution">
    <text evidence="12">The sequence shown here is derived from an EMBL/GenBank/DDBJ whole genome shotgun (WGS) entry which is preliminary data.</text>
</comment>
<keyword evidence="6 10" id="KW-0697">Rotamase</keyword>
<keyword evidence="7 10" id="KW-0413">Isomerase</keyword>
<feature type="domain" description="PpiC" evidence="11">
    <location>
        <begin position="166"/>
        <end position="260"/>
    </location>
</feature>
<organism evidence="12 13">
    <name type="scientific">Pelagibacter ubique (strain HTCC1002)</name>
    <dbReference type="NCBI Taxonomy" id="314261"/>
    <lineage>
        <taxon>Bacteria</taxon>
        <taxon>Pseudomonadati</taxon>
        <taxon>Pseudomonadota</taxon>
        <taxon>Alphaproteobacteria</taxon>
        <taxon>Candidatus Pelagibacterales</taxon>
        <taxon>Candidatus Pelagibacteraceae</taxon>
        <taxon>Candidatus Pelagibacter</taxon>
    </lineage>
</organism>
<proteinExistence type="inferred from homology"/>
<accession>Q1V2B4</accession>
<dbReference type="EMBL" id="AAPV01000001">
    <property type="protein sequence ID" value="EAS84614.1"/>
    <property type="molecule type" value="Genomic_DNA"/>
</dbReference>
<evidence type="ECO:0000256" key="10">
    <source>
        <dbReference type="PROSITE-ProRule" id="PRU00278"/>
    </source>
</evidence>
<comment type="similarity">
    <text evidence="2">Belongs to the PpiC/parvulin rotamase family.</text>
</comment>
<dbReference type="AlphaFoldDB" id="Q1V2B4"/>
<dbReference type="SUPFAM" id="SSF54534">
    <property type="entry name" value="FKBP-like"/>
    <property type="match status" value="1"/>
</dbReference>
<evidence type="ECO:0000313" key="13">
    <source>
        <dbReference type="Proteomes" id="UP000005306"/>
    </source>
</evidence>
<dbReference type="Gene3D" id="3.10.50.40">
    <property type="match status" value="1"/>
</dbReference>
<evidence type="ECO:0000256" key="1">
    <source>
        <dbReference type="ARBA" id="ARBA00000971"/>
    </source>
</evidence>
<dbReference type="EC" id="5.2.1.8" evidence="3"/>
<dbReference type="InterPro" id="IPR000297">
    <property type="entry name" value="PPIase_PpiC"/>
</dbReference>
<dbReference type="PANTHER" id="PTHR47245">
    <property type="entry name" value="PEPTIDYLPROLYL ISOMERASE"/>
    <property type="match status" value="1"/>
</dbReference>
<dbReference type="InterPro" id="IPR027304">
    <property type="entry name" value="Trigger_fact/SurA_dom_sf"/>
</dbReference>
<evidence type="ECO:0000256" key="8">
    <source>
        <dbReference type="ARBA" id="ARBA00030642"/>
    </source>
</evidence>
<dbReference type="GO" id="GO:0003755">
    <property type="term" value="F:peptidyl-prolyl cis-trans isomerase activity"/>
    <property type="evidence" value="ECO:0007669"/>
    <property type="project" value="UniProtKB-KW"/>
</dbReference>
<keyword evidence="5" id="KW-0732">Signal</keyword>
<dbReference type="RefSeq" id="WP_006997201.1">
    <property type="nucleotide sequence ID" value="NZ_CH724130.1"/>
</dbReference>
<dbReference type="Pfam" id="PF00639">
    <property type="entry name" value="Rotamase"/>
    <property type="match status" value="1"/>
</dbReference>
<dbReference type="GeneID" id="66295215"/>
<evidence type="ECO:0000256" key="2">
    <source>
        <dbReference type="ARBA" id="ARBA00007656"/>
    </source>
</evidence>
<gene>
    <name evidence="12" type="ORF">PU1002_02816</name>
</gene>
<dbReference type="Proteomes" id="UP000005306">
    <property type="component" value="Unassembled WGS sequence"/>
</dbReference>
<evidence type="ECO:0000256" key="3">
    <source>
        <dbReference type="ARBA" id="ARBA00013194"/>
    </source>
</evidence>
<reference evidence="12 13" key="1">
    <citation type="submission" date="2006-04" db="EMBL/GenBank/DDBJ databases">
        <authorList>
            <person name="Giovannoni S.J."/>
            <person name="Cho J.-C."/>
            <person name="Ferriera S."/>
            <person name="Johnson J."/>
            <person name="Kravitz S."/>
            <person name="Halpern A."/>
            <person name="Remington K."/>
            <person name="Beeson K."/>
            <person name="Tran B."/>
            <person name="Rogers Y.-H."/>
            <person name="Friedman R."/>
            <person name="Venter J.C."/>
        </authorList>
    </citation>
    <scope>NUCLEOTIDE SEQUENCE [LARGE SCALE GENOMIC DNA]</scope>
    <source>
        <strain evidence="12 13">HTCC1002</strain>
    </source>
</reference>
<evidence type="ECO:0000259" key="11">
    <source>
        <dbReference type="PROSITE" id="PS50198"/>
    </source>
</evidence>
<dbReference type="SUPFAM" id="SSF109998">
    <property type="entry name" value="Triger factor/SurA peptide-binding domain-like"/>
    <property type="match status" value="1"/>
</dbReference>
<evidence type="ECO:0000313" key="12">
    <source>
        <dbReference type="EMBL" id="EAS84614.1"/>
    </source>
</evidence>